<sequence length="52" mass="5457">MLSLYRLGALYPPPVVSKMSSLRTCCPTRPGIGEISTAAIIALVDSPLAEVP</sequence>
<name>A0A1E2S102_9HYPH</name>
<dbReference type="EMBL" id="MASI01000002">
    <property type="protein sequence ID" value="ODA68018.1"/>
    <property type="molecule type" value="Genomic_DNA"/>
</dbReference>
<proteinExistence type="predicted"/>
<organism evidence="1 2">
    <name type="scientific">Methyloligella halotolerans</name>
    <dbReference type="NCBI Taxonomy" id="1177755"/>
    <lineage>
        <taxon>Bacteria</taxon>
        <taxon>Pseudomonadati</taxon>
        <taxon>Pseudomonadota</taxon>
        <taxon>Alphaproteobacteria</taxon>
        <taxon>Hyphomicrobiales</taxon>
        <taxon>Hyphomicrobiaceae</taxon>
        <taxon>Methyloligella</taxon>
    </lineage>
</organism>
<dbReference type="Proteomes" id="UP000095087">
    <property type="component" value="Unassembled WGS sequence"/>
</dbReference>
<accession>A0A1E2S102</accession>
<keyword evidence="2" id="KW-1185">Reference proteome</keyword>
<evidence type="ECO:0000313" key="2">
    <source>
        <dbReference type="Proteomes" id="UP000095087"/>
    </source>
</evidence>
<gene>
    <name evidence="1" type="ORF">A7A08_01188</name>
</gene>
<dbReference type="AlphaFoldDB" id="A0A1E2S102"/>
<protein>
    <submittedName>
        <fullName evidence="1">Uncharacterized protein</fullName>
    </submittedName>
</protein>
<evidence type="ECO:0000313" key="1">
    <source>
        <dbReference type="EMBL" id="ODA68018.1"/>
    </source>
</evidence>
<dbReference type="RefSeq" id="WP_169822930.1">
    <property type="nucleotide sequence ID" value="NZ_MASI01000002.1"/>
</dbReference>
<reference evidence="1 2" key="1">
    <citation type="submission" date="2016-07" db="EMBL/GenBank/DDBJ databases">
        <title>Draft genome sequence of Methyloligella halotolerans C2T (VKM B-2706T=CCUG 61687T=DSM 25045T), a halotolerant polyhydroxybutyrate accumulating methylotroph.</title>
        <authorList>
            <person name="Vasilenko O.V."/>
            <person name="Doronina N.V."/>
            <person name="Poroshina M.N."/>
            <person name="Tarlachkov S.V."/>
            <person name="Trotsenko Y.A."/>
        </authorList>
    </citation>
    <scope>NUCLEOTIDE SEQUENCE [LARGE SCALE GENOMIC DNA]</scope>
    <source>
        <strain evidence="1 2">VKM B-2706</strain>
    </source>
</reference>
<comment type="caution">
    <text evidence="1">The sequence shown here is derived from an EMBL/GenBank/DDBJ whole genome shotgun (WGS) entry which is preliminary data.</text>
</comment>